<evidence type="ECO:0000313" key="1">
    <source>
        <dbReference type="EMBL" id="JAH89141.1"/>
    </source>
</evidence>
<accession>A0A0E9WFR0</accession>
<reference evidence="1" key="1">
    <citation type="submission" date="2014-11" db="EMBL/GenBank/DDBJ databases">
        <authorList>
            <person name="Amaro Gonzalez C."/>
        </authorList>
    </citation>
    <scope>NUCLEOTIDE SEQUENCE</scope>
</reference>
<dbReference type="EMBL" id="GBXM01019436">
    <property type="protein sequence ID" value="JAH89141.1"/>
    <property type="molecule type" value="Transcribed_RNA"/>
</dbReference>
<protein>
    <submittedName>
        <fullName evidence="1">Uncharacterized protein</fullName>
    </submittedName>
</protein>
<sequence length="49" mass="5623">MCCKLCDRTAQSETCTPGTARTCGRGFTKWSYWKGFRNTLLSWQSPMLI</sequence>
<proteinExistence type="predicted"/>
<organism evidence="1">
    <name type="scientific">Anguilla anguilla</name>
    <name type="common">European freshwater eel</name>
    <name type="synonym">Muraena anguilla</name>
    <dbReference type="NCBI Taxonomy" id="7936"/>
    <lineage>
        <taxon>Eukaryota</taxon>
        <taxon>Metazoa</taxon>
        <taxon>Chordata</taxon>
        <taxon>Craniata</taxon>
        <taxon>Vertebrata</taxon>
        <taxon>Euteleostomi</taxon>
        <taxon>Actinopterygii</taxon>
        <taxon>Neopterygii</taxon>
        <taxon>Teleostei</taxon>
        <taxon>Anguilliformes</taxon>
        <taxon>Anguillidae</taxon>
        <taxon>Anguilla</taxon>
    </lineage>
</organism>
<dbReference type="AlphaFoldDB" id="A0A0E9WFR0"/>
<name>A0A0E9WFR0_ANGAN</name>
<reference evidence="1" key="2">
    <citation type="journal article" date="2015" name="Fish Shellfish Immunol.">
        <title>Early steps in the European eel (Anguilla anguilla)-Vibrio vulnificus interaction in the gills: Role of the RtxA13 toxin.</title>
        <authorList>
            <person name="Callol A."/>
            <person name="Pajuelo D."/>
            <person name="Ebbesson L."/>
            <person name="Teles M."/>
            <person name="MacKenzie S."/>
            <person name="Amaro C."/>
        </authorList>
    </citation>
    <scope>NUCLEOTIDE SEQUENCE</scope>
</reference>